<keyword evidence="3 6" id="KW-0812">Transmembrane</keyword>
<accession>A0ABP5HZD5</accession>
<keyword evidence="5 6" id="KW-0472">Membrane</keyword>
<feature type="transmembrane region" description="Helical" evidence="6">
    <location>
        <begin position="188"/>
        <end position="207"/>
    </location>
</feature>
<evidence type="ECO:0000256" key="2">
    <source>
        <dbReference type="ARBA" id="ARBA00022475"/>
    </source>
</evidence>
<reference evidence="8" key="1">
    <citation type="journal article" date="2019" name="Int. J. Syst. Evol. Microbiol.">
        <title>The Global Catalogue of Microorganisms (GCM) 10K type strain sequencing project: providing services to taxonomists for standard genome sequencing and annotation.</title>
        <authorList>
            <consortium name="The Broad Institute Genomics Platform"/>
            <consortium name="The Broad Institute Genome Sequencing Center for Infectious Disease"/>
            <person name="Wu L."/>
            <person name="Ma J."/>
        </authorList>
    </citation>
    <scope>NUCLEOTIDE SEQUENCE [LARGE SCALE GENOMIC DNA]</scope>
    <source>
        <strain evidence="8">JCM 15900</strain>
    </source>
</reference>
<evidence type="ECO:0000256" key="1">
    <source>
        <dbReference type="ARBA" id="ARBA00004651"/>
    </source>
</evidence>
<dbReference type="InterPro" id="IPR001123">
    <property type="entry name" value="LeuE-type"/>
</dbReference>
<dbReference type="EMBL" id="BAAAPZ010000002">
    <property type="protein sequence ID" value="GAA2089121.1"/>
    <property type="molecule type" value="Genomic_DNA"/>
</dbReference>
<feature type="transmembrane region" description="Helical" evidence="6">
    <location>
        <begin position="67"/>
        <end position="88"/>
    </location>
</feature>
<evidence type="ECO:0000256" key="5">
    <source>
        <dbReference type="ARBA" id="ARBA00023136"/>
    </source>
</evidence>
<feature type="transmembrane region" description="Helical" evidence="6">
    <location>
        <begin position="152"/>
        <end position="176"/>
    </location>
</feature>
<keyword evidence="4 6" id="KW-1133">Transmembrane helix</keyword>
<organism evidence="7 8">
    <name type="scientific">Brevibacterium salitolerans</name>
    <dbReference type="NCBI Taxonomy" id="1403566"/>
    <lineage>
        <taxon>Bacteria</taxon>
        <taxon>Bacillati</taxon>
        <taxon>Actinomycetota</taxon>
        <taxon>Actinomycetes</taxon>
        <taxon>Micrococcales</taxon>
        <taxon>Brevibacteriaceae</taxon>
        <taxon>Brevibacterium</taxon>
    </lineage>
</organism>
<evidence type="ECO:0000313" key="7">
    <source>
        <dbReference type="EMBL" id="GAA2089121.1"/>
    </source>
</evidence>
<name>A0ABP5HZD5_9MICO</name>
<dbReference type="Pfam" id="PF01810">
    <property type="entry name" value="LysE"/>
    <property type="match status" value="1"/>
</dbReference>
<protein>
    <submittedName>
        <fullName evidence="7">LysE family translocator</fullName>
    </submittedName>
</protein>
<evidence type="ECO:0000256" key="6">
    <source>
        <dbReference type="SAM" id="Phobius"/>
    </source>
</evidence>
<proteinExistence type="predicted"/>
<feature type="transmembrane region" description="Helical" evidence="6">
    <location>
        <begin position="40"/>
        <end position="61"/>
    </location>
</feature>
<evidence type="ECO:0000256" key="4">
    <source>
        <dbReference type="ARBA" id="ARBA00022989"/>
    </source>
</evidence>
<keyword evidence="2" id="KW-1003">Cell membrane</keyword>
<feature type="transmembrane region" description="Helical" evidence="6">
    <location>
        <begin position="6"/>
        <end position="28"/>
    </location>
</feature>
<gene>
    <name evidence="7" type="ORF">GCM10009823_04670</name>
</gene>
<sequence length="212" mass="22021">MDLQSVAGFALMSFALIVIPGPSVLFVIGRSLALGKRGGLLSVLGNELGGIPLVLLVAAGVGNLVAYSAPAFLAVKLLGAGYLVYLGVQAIRQRKMGLTLGATEVDRHVSSWRTLLQGIVVGVTNPKTIVFFVAVLPQFVNRGTGGVPIQMMILGLVFTVIAFCCDACWVLIASAARRWLATSPRRMATMRGVGGGVLIGMGATLALTPAKS</sequence>
<dbReference type="PANTHER" id="PTHR30086:SF20">
    <property type="entry name" value="ARGININE EXPORTER PROTEIN ARGO-RELATED"/>
    <property type="match status" value="1"/>
</dbReference>
<evidence type="ECO:0000256" key="3">
    <source>
        <dbReference type="ARBA" id="ARBA00022692"/>
    </source>
</evidence>
<dbReference type="Proteomes" id="UP001500984">
    <property type="component" value="Unassembled WGS sequence"/>
</dbReference>
<dbReference type="PANTHER" id="PTHR30086">
    <property type="entry name" value="ARGININE EXPORTER PROTEIN ARGO"/>
    <property type="match status" value="1"/>
</dbReference>
<comment type="caution">
    <text evidence="7">The sequence shown here is derived from an EMBL/GenBank/DDBJ whole genome shotgun (WGS) entry which is preliminary data.</text>
</comment>
<comment type="subcellular location">
    <subcellularLocation>
        <location evidence="1">Cell membrane</location>
        <topology evidence="1">Multi-pass membrane protein</topology>
    </subcellularLocation>
</comment>
<evidence type="ECO:0000313" key="8">
    <source>
        <dbReference type="Proteomes" id="UP001500984"/>
    </source>
</evidence>
<feature type="transmembrane region" description="Helical" evidence="6">
    <location>
        <begin position="115"/>
        <end position="140"/>
    </location>
</feature>
<keyword evidence="8" id="KW-1185">Reference proteome</keyword>
<dbReference type="PIRSF" id="PIRSF006324">
    <property type="entry name" value="LeuE"/>
    <property type="match status" value="1"/>
</dbReference>